<reference evidence="2 3" key="1">
    <citation type="submission" date="2020-04" db="EMBL/GenBank/DDBJ databases">
        <title>Acinetobacter Taxon 24.</title>
        <authorList>
            <person name="Nemec A."/>
            <person name="Radolfova-Krizova L."/>
            <person name="Higgins P.G."/>
            <person name="Spanelova P."/>
        </authorList>
    </citation>
    <scope>NUCLEOTIDE SEQUENCE [LARGE SCALE GENOMIC DNA]</scope>
    <source>
        <strain evidence="2 3">ANC 5380</strain>
    </source>
</reference>
<evidence type="ECO:0000313" key="3">
    <source>
        <dbReference type="Proteomes" id="UP000569202"/>
    </source>
</evidence>
<dbReference type="EMBL" id="JABERL010000009">
    <property type="protein sequence ID" value="NNH76867.1"/>
    <property type="molecule type" value="Genomic_DNA"/>
</dbReference>
<comment type="caution">
    <text evidence="2">The sequence shown here is derived from an EMBL/GenBank/DDBJ whole genome shotgun (WGS) entry which is preliminary data.</text>
</comment>
<dbReference type="Proteomes" id="UP000569202">
    <property type="component" value="Unassembled WGS sequence"/>
</dbReference>
<dbReference type="Pfam" id="PF07693">
    <property type="entry name" value="KAP_NTPase"/>
    <property type="match status" value="1"/>
</dbReference>
<dbReference type="SUPFAM" id="SSF52540">
    <property type="entry name" value="P-loop containing nucleoside triphosphate hydrolases"/>
    <property type="match status" value="1"/>
</dbReference>
<evidence type="ECO:0000259" key="1">
    <source>
        <dbReference type="Pfam" id="PF07693"/>
    </source>
</evidence>
<dbReference type="InterPro" id="IPR011646">
    <property type="entry name" value="KAP_P-loop"/>
</dbReference>
<proteinExistence type="predicted"/>
<gene>
    <name evidence="2" type="ORF">HLH17_04045</name>
</gene>
<name>A0A7Y2WA26_9GAMM</name>
<protein>
    <submittedName>
        <fullName evidence="2">KAP family P-loop domain protein</fullName>
    </submittedName>
</protein>
<dbReference type="Gene3D" id="3.40.50.300">
    <property type="entry name" value="P-loop containing nucleotide triphosphate hydrolases"/>
    <property type="match status" value="1"/>
</dbReference>
<dbReference type="InterPro" id="IPR027417">
    <property type="entry name" value="P-loop_NTPase"/>
</dbReference>
<dbReference type="AlphaFoldDB" id="A0A7Y2WA26"/>
<dbReference type="RefSeq" id="WP_171532648.1">
    <property type="nucleotide sequence ID" value="NZ_JABERI010000005.1"/>
</dbReference>
<accession>A0A7Y2WA26</accession>
<feature type="domain" description="KAP NTPase" evidence="1">
    <location>
        <begin position="6"/>
        <end position="210"/>
    </location>
</feature>
<evidence type="ECO:0000313" key="2">
    <source>
        <dbReference type="EMBL" id="NNH76867.1"/>
    </source>
</evidence>
<sequence length="590" mass="69550">MDQFERLEDIFKNNNNKGMAVAITGQWGIGKTFFWNKFINERAKREEERKYLPFFITQKYPNLFNKKYAYISLFGVESLADLKTAICTKLSSNHFNEFSSKNIETPILLKKFISQFRDIKVSQYGVSASARLIESFLFAQVNNAIICFDDFERMSKKLDIEDVMGLANQLKLERNCQVILILDEDKAEGENNKKYAEYKEKLIDETIKITSVEPLIRANTQGIDEQLVNLMVKFANELGIHNFRFFQKVIKLYKNFRQQLPDTVAYSTKEIILIRILQGYFIEDFGVENGLKWEDFSTENAVDLMDLNEDSKQGNEKLVILKKLQNLSYSFVFDHDRWLLEFRKWFDQKGQPNFQELNILANSDLISEKNNSIKEDIRRLMDQWRNLQVDQNYCDHLFQKSSESISFNDLKDLDFHCFLLRKFGRNDLSKQLKKAILNWLAHELQENYEQIWDDATTFGYKKDNLFHWYIKRWKNRNSTQGQLSFFDTLKPYILNGITKRNADHVLQQATQSDWHDFIFIQSSKDPELREITKGKLITEILKQNIDKNLTSSIKKIIENLLIVKLQASSNSSQVKNIEFVIDNFKKEGLL</sequence>
<organism evidence="2 3">
    <name type="scientific">Acinetobacter terrae</name>
    <dbReference type="NCBI Taxonomy" id="2731247"/>
    <lineage>
        <taxon>Bacteria</taxon>
        <taxon>Pseudomonadati</taxon>
        <taxon>Pseudomonadota</taxon>
        <taxon>Gammaproteobacteria</taxon>
        <taxon>Moraxellales</taxon>
        <taxon>Moraxellaceae</taxon>
        <taxon>Acinetobacter</taxon>
        <taxon>Acinetobacter Taxon 24</taxon>
    </lineage>
</organism>